<dbReference type="SMART" id="SM01226">
    <property type="entry name" value="GAGA_bind"/>
    <property type="match status" value="1"/>
</dbReference>
<evidence type="ECO:0000256" key="4">
    <source>
        <dbReference type="ARBA" id="ARBA00023125"/>
    </source>
</evidence>
<keyword evidence="3 7" id="KW-0805">Transcription regulation</keyword>
<dbReference type="GO" id="GO:0003677">
    <property type="term" value="F:DNA binding"/>
    <property type="evidence" value="ECO:0007669"/>
    <property type="project" value="UniProtKB-KW"/>
</dbReference>
<keyword evidence="6 7" id="KW-0539">Nucleus</keyword>
<comment type="subcellular location">
    <subcellularLocation>
        <location evidence="1 7">Nucleus</location>
    </subcellularLocation>
</comment>
<comment type="function">
    <text evidence="7">Transcriptional regulator that specifically binds to GA-rich elements (GAGA-repeats) present in regulatory sequences of genes involved in developmental processes.</text>
</comment>
<evidence type="ECO:0000256" key="5">
    <source>
        <dbReference type="ARBA" id="ARBA00023163"/>
    </source>
</evidence>
<keyword evidence="10" id="KW-1185">Reference proteome</keyword>
<feature type="region of interest" description="Disordered" evidence="8">
    <location>
        <begin position="53"/>
        <end position="108"/>
    </location>
</feature>
<evidence type="ECO:0000313" key="9">
    <source>
        <dbReference type="EMBL" id="CAI9783470.1"/>
    </source>
</evidence>
<comment type="similarity">
    <text evidence="2 7">Belongs to the BBR/BPC family.</text>
</comment>
<keyword evidence="4 7" id="KW-0238">DNA-binding</keyword>
<reference evidence="9" key="1">
    <citation type="submission" date="2023-05" db="EMBL/GenBank/DDBJ databases">
        <authorList>
            <person name="Huff M."/>
        </authorList>
    </citation>
    <scope>NUCLEOTIDE SEQUENCE</scope>
</reference>
<gene>
    <name evidence="9" type="ORF">FPE_LOCUS30991</name>
</gene>
<evidence type="ECO:0000256" key="6">
    <source>
        <dbReference type="ARBA" id="ARBA00023242"/>
    </source>
</evidence>
<name>A0AAD2A8J3_9LAMI</name>
<protein>
    <recommendedName>
        <fullName evidence="7">GAGA-binding transcriptional activator</fullName>
    </recommendedName>
</protein>
<keyword evidence="5 7" id="KW-0804">Transcription</keyword>
<sequence length="145" mass="16459">MDATIQERNLALSQKKVALAKQDVAILQRDSAIVERDNAIMERDNAIATLQYRENEMNRAPKPTKSCSTKCTNKAKAITSTRKTTKSSKKMKQESEGTDKTLFRNSQGKSGLDIGIYELNRQLREEKPDWKDQDLGLNHVAFDEQ</sequence>
<dbReference type="Proteomes" id="UP000834106">
    <property type="component" value="Chromosome 20"/>
</dbReference>
<evidence type="ECO:0000256" key="2">
    <source>
        <dbReference type="ARBA" id="ARBA00007911"/>
    </source>
</evidence>
<accession>A0AAD2A8J3</accession>
<feature type="compositionally biased region" description="Basic and acidic residues" evidence="8">
    <location>
        <begin position="91"/>
        <end position="102"/>
    </location>
</feature>
<evidence type="ECO:0000256" key="3">
    <source>
        <dbReference type="ARBA" id="ARBA00023015"/>
    </source>
</evidence>
<proteinExistence type="inferred from homology"/>
<dbReference type="EMBL" id="OU503055">
    <property type="protein sequence ID" value="CAI9783470.1"/>
    <property type="molecule type" value="Genomic_DNA"/>
</dbReference>
<dbReference type="AlphaFoldDB" id="A0AAD2A8J3"/>
<evidence type="ECO:0000256" key="7">
    <source>
        <dbReference type="RuleBase" id="RU367160"/>
    </source>
</evidence>
<evidence type="ECO:0000256" key="1">
    <source>
        <dbReference type="ARBA" id="ARBA00004123"/>
    </source>
</evidence>
<dbReference type="GO" id="GO:0005634">
    <property type="term" value="C:nucleus"/>
    <property type="evidence" value="ECO:0007669"/>
    <property type="project" value="UniProtKB-SubCell"/>
</dbReference>
<evidence type="ECO:0000256" key="8">
    <source>
        <dbReference type="SAM" id="MobiDB-lite"/>
    </source>
</evidence>
<dbReference type="Pfam" id="PF06217">
    <property type="entry name" value="GAGA_bind"/>
    <property type="match status" value="1"/>
</dbReference>
<evidence type="ECO:0000313" key="10">
    <source>
        <dbReference type="Proteomes" id="UP000834106"/>
    </source>
</evidence>
<dbReference type="InterPro" id="IPR010409">
    <property type="entry name" value="GAGA-bd_tscrpt_act"/>
</dbReference>
<dbReference type="GO" id="GO:0003700">
    <property type="term" value="F:DNA-binding transcription factor activity"/>
    <property type="evidence" value="ECO:0007669"/>
    <property type="project" value="UniProtKB-UniRule"/>
</dbReference>
<organism evidence="9 10">
    <name type="scientific">Fraxinus pennsylvanica</name>
    <dbReference type="NCBI Taxonomy" id="56036"/>
    <lineage>
        <taxon>Eukaryota</taxon>
        <taxon>Viridiplantae</taxon>
        <taxon>Streptophyta</taxon>
        <taxon>Embryophyta</taxon>
        <taxon>Tracheophyta</taxon>
        <taxon>Spermatophyta</taxon>
        <taxon>Magnoliopsida</taxon>
        <taxon>eudicotyledons</taxon>
        <taxon>Gunneridae</taxon>
        <taxon>Pentapetalae</taxon>
        <taxon>asterids</taxon>
        <taxon>lamiids</taxon>
        <taxon>Lamiales</taxon>
        <taxon>Oleaceae</taxon>
        <taxon>Oleeae</taxon>
        <taxon>Fraxinus</taxon>
    </lineage>
</organism>